<dbReference type="Gene3D" id="3.40.190.10">
    <property type="entry name" value="Periplasmic binding protein-like II"/>
    <property type="match status" value="2"/>
</dbReference>
<dbReference type="InterPro" id="IPR000847">
    <property type="entry name" value="LysR_HTH_N"/>
</dbReference>
<dbReference type="PRINTS" id="PR00039">
    <property type="entry name" value="HTHLYSR"/>
</dbReference>
<dbReference type="Gene3D" id="1.10.10.10">
    <property type="entry name" value="Winged helix-like DNA-binding domain superfamily/Winged helix DNA-binding domain"/>
    <property type="match status" value="1"/>
</dbReference>
<dbReference type="Pfam" id="PF03466">
    <property type="entry name" value="LysR_substrate"/>
    <property type="match status" value="1"/>
</dbReference>
<reference evidence="7 8" key="1">
    <citation type="submission" date="2020-02" db="EMBL/GenBank/DDBJ databases">
        <title>Partial ammonium oxidation to N2 by heterotrophic bacteria.</title>
        <authorList>
            <person name="Wu M."/>
        </authorList>
    </citation>
    <scope>NUCLEOTIDE SEQUENCE [LARGE SCALE GENOMIC DNA]</scope>
    <source>
        <strain evidence="7 8">HO-1</strain>
    </source>
</reference>
<evidence type="ECO:0000313" key="7">
    <source>
        <dbReference type="EMBL" id="QXX80597.1"/>
    </source>
</evidence>
<dbReference type="PANTHER" id="PTHR30537:SF5">
    <property type="entry name" value="HTH-TYPE TRANSCRIPTIONAL ACTIVATOR TTDR-RELATED"/>
    <property type="match status" value="1"/>
</dbReference>
<keyword evidence="3" id="KW-0238">DNA-binding</keyword>
<dbReference type="Proteomes" id="UP000826050">
    <property type="component" value="Chromosome"/>
</dbReference>
<dbReference type="PROSITE" id="PS50931">
    <property type="entry name" value="HTH_LYSR"/>
    <property type="match status" value="1"/>
</dbReference>
<comment type="similarity">
    <text evidence="1">Belongs to the LysR transcriptional regulatory family.</text>
</comment>
<keyword evidence="5" id="KW-1133">Transmembrane helix</keyword>
<dbReference type="SUPFAM" id="SSF46785">
    <property type="entry name" value="Winged helix' DNA-binding domain"/>
    <property type="match status" value="1"/>
</dbReference>
<keyword evidence="5" id="KW-0812">Transmembrane</keyword>
<dbReference type="Pfam" id="PF00126">
    <property type="entry name" value="HTH_1"/>
    <property type="match status" value="1"/>
</dbReference>
<dbReference type="EMBL" id="CP049362">
    <property type="protein sequence ID" value="QXX80597.1"/>
    <property type="molecule type" value="Genomic_DNA"/>
</dbReference>
<organism evidence="7 8">
    <name type="scientific">Alcaligenes ammonioxydans</name>
    <dbReference type="NCBI Taxonomy" id="2582914"/>
    <lineage>
        <taxon>Bacteria</taxon>
        <taxon>Pseudomonadati</taxon>
        <taxon>Pseudomonadota</taxon>
        <taxon>Betaproteobacteria</taxon>
        <taxon>Burkholderiales</taxon>
        <taxon>Alcaligenaceae</taxon>
        <taxon>Alcaligenes</taxon>
    </lineage>
</organism>
<dbReference type="InterPro" id="IPR005119">
    <property type="entry name" value="LysR_subst-bd"/>
</dbReference>
<protein>
    <submittedName>
        <fullName evidence="7">LysR family transcriptional regulator</fullName>
    </submittedName>
</protein>
<evidence type="ECO:0000256" key="5">
    <source>
        <dbReference type="SAM" id="Phobius"/>
    </source>
</evidence>
<dbReference type="PANTHER" id="PTHR30537">
    <property type="entry name" value="HTH-TYPE TRANSCRIPTIONAL REGULATOR"/>
    <property type="match status" value="1"/>
</dbReference>
<dbReference type="SUPFAM" id="SSF53850">
    <property type="entry name" value="Periplasmic binding protein-like II"/>
    <property type="match status" value="1"/>
</dbReference>
<evidence type="ECO:0000256" key="4">
    <source>
        <dbReference type="ARBA" id="ARBA00023163"/>
    </source>
</evidence>
<feature type="domain" description="HTH lysR-type" evidence="6">
    <location>
        <begin position="11"/>
        <end position="63"/>
    </location>
</feature>
<dbReference type="InterPro" id="IPR036388">
    <property type="entry name" value="WH-like_DNA-bd_sf"/>
</dbReference>
<keyword evidence="4" id="KW-0804">Transcription</keyword>
<keyword evidence="5" id="KW-0472">Membrane</keyword>
<gene>
    <name evidence="7" type="ORF">FE795_00135</name>
</gene>
<evidence type="ECO:0000313" key="8">
    <source>
        <dbReference type="Proteomes" id="UP000826050"/>
    </source>
</evidence>
<accession>A0ABX8SX32</accession>
<proteinExistence type="inferred from homology"/>
<dbReference type="InterPro" id="IPR036390">
    <property type="entry name" value="WH_DNA-bd_sf"/>
</dbReference>
<evidence type="ECO:0000256" key="2">
    <source>
        <dbReference type="ARBA" id="ARBA00023015"/>
    </source>
</evidence>
<name>A0ABX8SX32_9BURK</name>
<feature type="transmembrane region" description="Helical" evidence="5">
    <location>
        <begin position="219"/>
        <end position="240"/>
    </location>
</feature>
<evidence type="ECO:0000256" key="3">
    <source>
        <dbReference type="ARBA" id="ARBA00023125"/>
    </source>
</evidence>
<dbReference type="InterPro" id="IPR058163">
    <property type="entry name" value="LysR-type_TF_proteobact-type"/>
</dbReference>
<sequence>MMLENVPLVPLRVFVAVGRQGNFTRAAQSLGITQSAVSRHIATLEKVSKQALFIRRGPYIELTAAGLQLYDTVKDAMATLEMAIQQITHQQDQHERLRVRTSMPSFSMTVLVPMLGQFTAQHNWQIDLITNLSPPRPNEAFDVLISRDLSLPDSESWELIREELVCVAAPALIQQHSRQAWEHWPMVTARSRPDMLGLWALDQGIEPSRLLLSATYDHLFFAIAGAIAGSGFLVVPRLLVMDHLRDGVLREVGPGQVATGATYMAYVNAQSPQQSEARQFCRWLKSSLRQRIAP</sequence>
<evidence type="ECO:0000256" key="1">
    <source>
        <dbReference type="ARBA" id="ARBA00009437"/>
    </source>
</evidence>
<keyword evidence="2" id="KW-0805">Transcription regulation</keyword>
<keyword evidence="8" id="KW-1185">Reference proteome</keyword>
<evidence type="ECO:0000259" key="6">
    <source>
        <dbReference type="PROSITE" id="PS50931"/>
    </source>
</evidence>